<comment type="caution">
    <text evidence="1">The sequence shown here is derived from an EMBL/GenBank/DDBJ whole genome shotgun (WGS) entry which is preliminary data.</text>
</comment>
<gene>
    <name evidence="1" type="ORF">F2Q69_00053302</name>
</gene>
<name>A0A8S9N195_BRACR</name>
<accession>A0A8S9N195</accession>
<proteinExistence type="predicted"/>
<sequence>MYSYGWRPSHHYRLSPCFDTRYSVELAFQFHRSEVNQHPVEEVMPVLVKSGQSASREKAVEKRNLAVHHPSPLPPDLWCDESEACSVIAIRPWSSPSGQSQVFEGGLEDDVAGAAIVYHDPFHQAVRYSERYDQSVVMLGENHFLLLGREAYFVCAHEQAFTLGCL</sequence>
<protein>
    <submittedName>
        <fullName evidence="1">Uncharacterized protein</fullName>
    </submittedName>
</protein>
<evidence type="ECO:0000313" key="2">
    <source>
        <dbReference type="Proteomes" id="UP000712600"/>
    </source>
</evidence>
<evidence type="ECO:0000313" key="1">
    <source>
        <dbReference type="EMBL" id="KAF3490225.1"/>
    </source>
</evidence>
<organism evidence="1 2">
    <name type="scientific">Brassica cretica</name>
    <name type="common">Mustard</name>
    <dbReference type="NCBI Taxonomy" id="69181"/>
    <lineage>
        <taxon>Eukaryota</taxon>
        <taxon>Viridiplantae</taxon>
        <taxon>Streptophyta</taxon>
        <taxon>Embryophyta</taxon>
        <taxon>Tracheophyta</taxon>
        <taxon>Spermatophyta</taxon>
        <taxon>Magnoliopsida</taxon>
        <taxon>eudicotyledons</taxon>
        <taxon>Gunneridae</taxon>
        <taxon>Pentapetalae</taxon>
        <taxon>rosids</taxon>
        <taxon>malvids</taxon>
        <taxon>Brassicales</taxon>
        <taxon>Brassicaceae</taxon>
        <taxon>Brassiceae</taxon>
        <taxon>Brassica</taxon>
    </lineage>
</organism>
<dbReference type="Proteomes" id="UP000712600">
    <property type="component" value="Unassembled WGS sequence"/>
</dbReference>
<dbReference type="EMBL" id="QGKX02002183">
    <property type="protein sequence ID" value="KAF3490225.1"/>
    <property type="molecule type" value="Genomic_DNA"/>
</dbReference>
<reference evidence="1" key="1">
    <citation type="submission" date="2019-12" db="EMBL/GenBank/DDBJ databases">
        <title>Genome sequencing and annotation of Brassica cretica.</title>
        <authorList>
            <person name="Studholme D.J."/>
            <person name="Sarris P."/>
        </authorList>
    </citation>
    <scope>NUCLEOTIDE SEQUENCE</scope>
    <source>
        <strain evidence="1">PFS-109/04</strain>
        <tissue evidence="1">Leaf</tissue>
    </source>
</reference>
<dbReference type="AlphaFoldDB" id="A0A8S9N195"/>